<evidence type="ECO:0000256" key="1">
    <source>
        <dbReference type="ARBA" id="ARBA00023015"/>
    </source>
</evidence>
<evidence type="ECO:0000256" key="2">
    <source>
        <dbReference type="ARBA" id="ARBA00023125"/>
    </source>
</evidence>
<gene>
    <name evidence="6" type="ORF">C7419_102271</name>
</gene>
<dbReference type="SMART" id="SM00346">
    <property type="entry name" value="HTH_ICLR"/>
    <property type="match status" value="1"/>
</dbReference>
<name>A0A316ESN0_9BURK</name>
<accession>A0A316ESN0</accession>
<protein>
    <submittedName>
        <fullName evidence="6">IclR family transcriptional regulator</fullName>
    </submittedName>
</protein>
<dbReference type="InterPro" id="IPR050707">
    <property type="entry name" value="HTH_MetabolicPath_Reg"/>
</dbReference>
<keyword evidence="3" id="KW-0804">Transcription</keyword>
<dbReference type="AlphaFoldDB" id="A0A316ESN0"/>
<dbReference type="SUPFAM" id="SSF46785">
    <property type="entry name" value="Winged helix' DNA-binding domain"/>
    <property type="match status" value="1"/>
</dbReference>
<dbReference type="Gene3D" id="1.10.10.10">
    <property type="entry name" value="Winged helix-like DNA-binding domain superfamily/Winged helix DNA-binding domain"/>
    <property type="match status" value="1"/>
</dbReference>
<dbReference type="SUPFAM" id="SSF55781">
    <property type="entry name" value="GAF domain-like"/>
    <property type="match status" value="1"/>
</dbReference>
<dbReference type="InterPro" id="IPR036388">
    <property type="entry name" value="WH-like_DNA-bd_sf"/>
</dbReference>
<dbReference type="Pfam" id="PF01614">
    <property type="entry name" value="IclR_C"/>
    <property type="match status" value="1"/>
</dbReference>
<reference evidence="6 7" key="1">
    <citation type="submission" date="2018-05" db="EMBL/GenBank/DDBJ databases">
        <title>Genomic Encyclopedia of Type Strains, Phase IV (KMG-V): Genome sequencing to study the core and pangenomes of soil and plant-associated prokaryotes.</title>
        <authorList>
            <person name="Whitman W."/>
        </authorList>
    </citation>
    <scope>NUCLEOTIDE SEQUENCE [LARGE SCALE GENOMIC DNA]</scope>
    <source>
        <strain evidence="6 7">SLV-132</strain>
    </source>
</reference>
<evidence type="ECO:0000259" key="4">
    <source>
        <dbReference type="PROSITE" id="PS51077"/>
    </source>
</evidence>
<dbReference type="Proteomes" id="UP000245754">
    <property type="component" value="Unassembled WGS sequence"/>
</dbReference>
<keyword evidence="2" id="KW-0238">DNA-binding</keyword>
<dbReference type="Gene3D" id="3.30.450.40">
    <property type="match status" value="2"/>
</dbReference>
<keyword evidence="7" id="KW-1185">Reference proteome</keyword>
<dbReference type="PANTHER" id="PTHR30136">
    <property type="entry name" value="HELIX-TURN-HELIX TRANSCRIPTIONAL REGULATOR, ICLR FAMILY"/>
    <property type="match status" value="1"/>
</dbReference>
<dbReference type="InterPro" id="IPR005471">
    <property type="entry name" value="Tscrpt_reg_IclR_N"/>
</dbReference>
<dbReference type="GO" id="GO:0003700">
    <property type="term" value="F:DNA-binding transcription factor activity"/>
    <property type="evidence" value="ECO:0007669"/>
    <property type="project" value="TreeGrafter"/>
</dbReference>
<sequence length="284" mass="30039">MRPGVGVTGAGGAADVAGMQGVRARKRDSNAALAVLLAPAGRPPSEERSHVHAVTRALSVLTAFTGAEIYLSLAELARRTGMHKPTVLRLARTLVASRFLVRRDDGAWRLGPAAGLIGSNYQAQFDLNFAIEPILRRLSQTTRESASFYVYEGDLRSCLMRCDGPAAVLDHVRSGEVLTLHRGAPGRVILAALGEPGALYEKIRRNGYHFTRGERASGVSSVAAAVRGEHGAVLGAISTSGPIERLTEERLKALAPATIAAARELGVSLGAMPATALRATWHPN</sequence>
<dbReference type="PROSITE" id="PS51078">
    <property type="entry name" value="ICLR_ED"/>
    <property type="match status" value="1"/>
</dbReference>
<feature type="domain" description="IclR-ED" evidence="5">
    <location>
        <begin position="113"/>
        <end position="271"/>
    </location>
</feature>
<dbReference type="InterPro" id="IPR014757">
    <property type="entry name" value="Tscrpt_reg_IclR_C"/>
</dbReference>
<organism evidence="6 7">
    <name type="scientific">Cupriavidus plantarum</name>
    <dbReference type="NCBI Taxonomy" id="942865"/>
    <lineage>
        <taxon>Bacteria</taxon>
        <taxon>Pseudomonadati</taxon>
        <taxon>Pseudomonadota</taxon>
        <taxon>Betaproteobacteria</taxon>
        <taxon>Burkholderiales</taxon>
        <taxon>Burkholderiaceae</taxon>
        <taxon>Cupriavidus</taxon>
    </lineage>
</organism>
<keyword evidence="1" id="KW-0805">Transcription regulation</keyword>
<proteinExistence type="predicted"/>
<evidence type="ECO:0000313" key="6">
    <source>
        <dbReference type="EMBL" id="PWK34996.1"/>
    </source>
</evidence>
<evidence type="ECO:0000256" key="3">
    <source>
        <dbReference type="ARBA" id="ARBA00023163"/>
    </source>
</evidence>
<dbReference type="PROSITE" id="PS51077">
    <property type="entry name" value="HTH_ICLR"/>
    <property type="match status" value="1"/>
</dbReference>
<comment type="caution">
    <text evidence="6">The sequence shown here is derived from an EMBL/GenBank/DDBJ whole genome shotgun (WGS) entry which is preliminary data.</text>
</comment>
<dbReference type="Pfam" id="PF09339">
    <property type="entry name" value="HTH_IclR"/>
    <property type="match status" value="1"/>
</dbReference>
<dbReference type="GO" id="GO:0045892">
    <property type="term" value="P:negative regulation of DNA-templated transcription"/>
    <property type="evidence" value="ECO:0007669"/>
    <property type="project" value="TreeGrafter"/>
</dbReference>
<dbReference type="InterPro" id="IPR036390">
    <property type="entry name" value="WH_DNA-bd_sf"/>
</dbReference>
<dbReference type="EMBL" id="QGGT01000002">
    <property type="protein sequence ID" value="PWK34996.1"/>
    <property type="molecule type" value="Genomic_DNA"/>
</dbReference>
<dbReference type="PANTHER" id="PTHR30136:SF39">
    <property type="entry name" value="TRANSCRIPTIONAL REGULATORY PROTEIN"/>
    <property type="match status" value="1"/>
</dbReference>
<dbReference type="GO" id="GO:0003677">
    <property type="term" value="F:DNA binding"/>
    <property type="evidence" value="ECO:0007669"/>
    <property type="project" value="UniProtKB-KW"/>
</dbReference>
<feature type="domain" description="HTH iclR-type" evidence="4">
    <location>
        <begin position="51"/>
        <end position="112"/>
    </location>
</feature>
<evidence type="ECO:0000259" key="5">
    <source>
        <dbReference type="PROSITE" id="PS51078"/>
    </source>
</evidence>
<evidence type="ECO:0000313" key="7">
    <source>
        <dbReference type="Proteomes" id="UP000245754"/>
    </source>
</evidence>
<dbReference type="InterPro" id="IPR029016">
    <property type="entry name" value="GAF-like_dom_sf"/>
</dbReference>